<dbReference type="InterPro" id="IPR036390">
    <property type="entry name" value="WH_DNA-bd_sf"/>
</dbReference>
<keyword evidence="3" id="KW-0238">DNA-binding</keyword>
<keyword evidence="2" id="KW-0805">Transcription regulation</keyword>
<dbReference type="Proteomes" id="UP000656881">
    <property type="component" value="Unassembled WGS sequence"/>
</dbReference>
<feature type="domain" description="HTH lysR-type" evidence="5">
    <location>
        <begin position="21"/>
        <end position="86"/>
    </location>
</feature>
<evidence type="ECO:0000256" key="4">
    <source>
        <dbReference type="ARBA" id="ARBA00023163"/>
    </source>
</evidence>
<dbReference type="EMBL" id="BMNG01000012">
    <property type="protein sequence ID" value="GGO51745.1"/>
    <property type="molecule type" value="Genomic_DNA"/>
</dbReference>
<dbReference type="SUPFAM" id="SSF46785">
    <property type="entry name" value="Winged helix' DNA-binding domain"/>
    <property type="match status" value="1"/>
</dbReference>
<sequence>MALTGPAQNPAYPAELLDTTMDQLRTLLAVHETGTALAAARQLGREQSSVQKQLDTMNRTFGALCGEALVLKRGRGKDVLFTATGEHLVELARSTLSAWSDGINDARRRLGRTLSVGSTRYTLGFLLDAVERVSDVYERRGVDLKVTHVRTGDLFARLQSKELDLVCGSIVVTEGQEDELDPYEIVEWRRSGLSILTNLPPQKLPGQAAEAADPAGTSDTAVTAGTVNASELPGLPLVVSAGGLIARFLTAWYGADFRKAMTIAAEIEAAHYGFELLRSGLVSGAMLVTRGIAEAAESGSLPEAGGLRRLDVIGDVGPRTEVLVGVFTRRGDRASYDAGHPLNLLWDALAKDNERWWLSR</sequence>
<organism evidence="6 7">
    <name type="scientific">Streptomyces lasiicapitis</name>
    <dbReference type="NCBI Taxonomy" id="1923961"/>
    <lineage>
        <taxon>Bacteria</taxon>
        <taxon>Bacillati</taxon>
        <taxon>Actinomycetota</taxon>
        <taxon>Actinomycetes</taxon>
        <taxon>Kitasatosporales</taxon>
        <taxon>Streptomycetaceae</taxon>
        <taxon>Streptomyces</taxon>
    </lineage>
</organism>
<dbReference type="Pfam" id="PF00126">
    <property type="entry name" value="HTH_1"/>
    <property type="match status" value="1"/>
</dbReference>
<dbReference type="PANTHER" id="PTHR30346:SF28">
    <property type="entry name" value="HTH-TYPE TRANSCRIPTIONAL REGULATOR CYNR"/>
    <property type="match status" value="1"/>
</dbReference>
<evidence type="ECO:0000256" key="3">
    <source>
        <dbReference type="ARBA" id="ARBA00023125"/>
    </source>
</evidence>
<dbReference type="RefSeq" id="WP_164326231.1">
    <property type="nucleotide sequence ID" value="NZ_BMNG01000012.1"/>
</dbReference>
<protein>
    <recommendedName>
        <fullName evidence="5">HTH lysR-type domain-containing protein</fullName>
    </recommendedName>
</protein>
<comment type="caution">
    <text evidence="6">The sequence shown here is derived from an EMBL/GenBank/DDBJ whole genome shotgun (WGS) entry which is preliminary data.</text>
</comment>
<reference evidence="7" key="1">
    <citation type="journal article" date="2019" name="Int. J. Syst. Evol. Microbiol.">
        <title>The Global Catalogue of Microorganisms (GCM) 10K type strain sequencing project: providing services to taxonomists for standard genome sequencing and annotation.</title>
        <authorList>
            <consortium name="The Broad Institute Genomics Platform"/>
            <consortium name="The Broad Institute Genome Sequencing Center for Infectious Disease"/>
            <person name="Wu L."/>
            <person name="Ma J."/>
        </authorList>
    </citation>
    <scope>NUCLEOTIDE SEQUENCE [LARGE SCALE GENOMIC DNA]</scope>
    <source>
        <strain evidence="7">CGMCC 4.7349</strain>
    </source>
</reference>
<keyword evidence="4" id="KW-0804">Transcription</keyword>
<evidence type="ECO:0000259" key="5">
    <source>
        <dbReference type="Pfam" id="PF00126"/>
    </source>
</evidence>
<keyword evidence="7" id="KW-1185">Reference proteome</keyword>
<dbReference type="PANTHER" id="PTHR30346">
    <property type="entry name" value="TRANSCRIPTIONAL DUAL REGULATOR HCAR-RELATED"/>
    <property type="match status" value="1"/>
</dbReference>
<evidence type="ECO:0000256" key="1">
    <source>
        <dbReference type="ARBA" id="ARBA00009437"/>
    </source>
</evidence>
<evidence type="ECO:0000313" key="6">
    <source>
        <dbReference type="EMBL" id="GGO51745.1"/>
    </source>
</evidence>
<comment type="similarity">
    <text evidence="1">Belongs to the LysR transcriptional regulatory family.</text>
</comment>
<dbReference type="SUPFAM" id="SSF53850">
    <property type="entry name" value="Periplasmic binding protein-like II"/>
    <property type="match status" value="1"/>
</dbReference>
<evidence type="ECO:0000256" key="2">
    <source>
        <dbReference type="ARBA" id="ARBA00023015"/>
    </source>
</evidence>
<dbReference type="InterPro" id="IPR036388">
    <property type="entry name" value="WH-like_DNA-bd_sf"/>
</dbReference>
<evidence type="ECO:0000313" key="7">
    <source>
        <dbReference type="Proteomes" id="UP000656881"/>
    </source>
</evidence>
<proteinExistence type="inferred from homology"/>
<gene>
    <name evidence="6" type="ORF">GCM10012286_55180</name>
</gene>
<dbReference type="Gene3D" id="1.10.10.10">
    <property type="entry name" value="Winged helix-like DNA-binding domain superfamily/Winged helix DNA-binding domain"/>
    <property type="match status" value="1"/>
</dbReference>
<name>A0ABQ2MFW4_9ACTN</name>
<dbReference type="InterPro" id="IPR000847">
    <property type="entry name" value="LysR_HTH_N"/>
</dbReference>
<accession>A0ABQ2MFW4</accession>